<dbReference type="GO" id="GO:0003676">
    <property type="term" value="F:nucleic acid binding"/>
    <property type="evidence" value="ECO:0007669"/>
    <property type="project" value="InterPro"/>
</dbReference>
<gene>
    <name evidence="1" type="ORF">OIU85_003444</name>
</gene>
<comment type="caution">
    <text evidence="1">The sequence shown here is derived from an EMBL/GenBank/DDBJ whole genome shotgun (WGS) entry which is preliminary data.</text>
</comment>
<sequence length="162" mass="18128">MAQRPEYEYVRASLLHQNPLPSLYTAIQEIIFKETCLYVDKSPQINIALATTRSSYHKFDNQTCKNCHQIGHVFAPCPTVECKYCHALGRILENCPMHPPRPKGGFSKSKTMFKPDSFSVIVVAATINSPFVTMSDLKEMVKQVISSNPSTAMSATPDNLVF</sequence>
<proteinExistence type="predicted"/>
<dbReference type="AlphaFoldDB" id="A0A9Q0T1F1"/>
<dbReference type="Proteomes" id="UP001151529">
    <property type="component" value="Chromosome 19"/>
</dbReference>
<reference evidence="1" key="2">
    <citation type="journal article" date="2023" name="Int. J. Mol. Sci.">
        <title>De Novo Assembly and Annotation of 11 Diverse Shrub Willow (Salix) Genomes Reveals Novel Gene Organization in Sex-Linked Regions.</title>
        <authorList>
            <person name="Hyden B."/>
            <person name="Feng K."/>
            <person name="Yates T.B."/>
            <person name="Jawdy S."/>
            <person name="Cereghino C."/>
            <person name="Smart L.B."/>
            <person name="Muchero W."/>
        </authorList>
    </citation>
    <scope>NUCLEOTIDE SEQUENCE [LARGE SCALE GENOMIC DNA]</scope>
    <source>
        <tissue evidence="1">Shoot tip</tissue>
    </source>
</reference>
<dbReference type="Gene3D" id="4.10.60.10">
    <property type="entry name" value="Zinc finger, CCHC-type"/>
    <property type="match status" value="1"/>
</dbReference>
<dbReference type="EMBL" id="JAPFFL010000010">
    <property type="protein sequence ID" value="KAJ6697080.1"/>
    <property type="molecule type" value="Genomic_DNA"/>
</dbReference>
<keyword evidence="2" id="KW-1185">Reference proteome</keyword>
<dbReference type="InterPro" id="IPR036875">
    <property type="entry name" value="Znf_CCHC_sf"/>
</dbReference>
<dbReference type="GO" id="GO:0008270">
    <property type="term" value="F:zinc ion binding"/>
    <property type="evidence" value="ECO:0007669"/>
    <property type="project" value="InterPro"/>
</dbReference>
<protein>
    <recommendedName>
        <fullName evidence="3">CCHC-type domain-containing protein</fullName>
    </recommendedName>
</protein>
<evidence type="ECO:0008006" key="3">
    <source>
        <dbReference type="Google" id="ProtNLM"/>
    </source>
</evidence>
<evidence type="ECO:0000313" key="2">
    <source>
        <dbReference type="Proteomes" id="UP001151529"/>
    </source>
</evidence>
<dbReference type="SUPFAM" id="SSF57756">
    <property type="entry name" value="Retrovirus zinc finger-like domains"/>
    <property type="match status" value="1"/>
</dbReference>
<accession>A0A9Q0T1F1</accession>
<dbReference type="OrthoDB" id="1706811at2759"/>
<name>A0A9Q0T1F1_SALVM</name>
<organism evidence="1 2">
    <name type="scientific">Salix viminalis</name>
    <name type="common">Common osier</name>
    <name type="synonym">Basket willow</name>
    <dbReference type="NCBI Taxonomy" id="40686"/>
    <lineage>
        <taxon>Eukaryota</taxon>
        <taxon>Viridiplantae</taxon>
        <taxon>Streptophyta</taxon>
        <taxon>Embryophyta</taxon>
        <taxon>Tracheophyta</taxon>
        <taxon>Spermatophyta</taxon>
        <taxon>Magnoliopsida</taxon>
        <taxon>eudicotyledons</taxon>
        <taxon>Gunneridae</taxon>
        <taxon>Pentapetalae</taxon>
        <taxon>rosids</taxon>
        <taxon>fabids</taxon>
        <taxon>Malpighiales</taxon>
        <taxon>Salicaceae</taxon>
        <taxon>Saliceae</taxon>
        <taxon>Salix</taxon>
    </lineage>
</organism>
<reference evidence="1" key="1">
    <citation type="submission" date="2022-11" db="EMBL/GenBank/DDBJ databases">
        <authorList>
            <person name="Hyden B.L."/>
            <person name="Feng K."/>
            <person name="Yates T."/>
            <person name="Jawdy S."/>
            <person name="Smart L.B."/>
            <person name="Muchero W."/>
        </authorList>
    </citation>
    <scope>NUCLEOTIDE SEQUENCE</scope>
    <source>
        <tissue evidence="1">Shoot tip</tissue>
    </source>
</reference>
<evidence type="ECO:0000313" key="1">
    <source>
        <dbReference type="EMBL" id="KAJ6697080.1"/>
    </source>
</evidence>